<dbReference type="GO" id="GO:0004803">
    <property type="term" value="F:transposase activity"/>
    <property type="evidence" value="ECO:0007669"/>
    <property type="project" value="InterPro"/>
</dbReference>
<protein>
    <submittedName>
        <fullName evidence="3">Transposase</fullName>
    </submittedName>
</protein>
<evidence type="ECO:0000313" key="3">
    <source>
        <dbReference type="EMBL" id="TCS85095.1"/>
    </source>
</evidence>
<dbReference type="InterPro" id="IPR002559">
    <property type="entry name" value="Transposase_11"/>
</dbReference>
<evidence type="ECO:0000313" key="4">
    <source>
        <dbReference type="Proteomes" id="UP000294567"/>
    </source>
</evidence>
<dbReference type="Proteomes" id="UP000294567">
    <property type="component" value="Unassembled WGS sequence"/>
</dbReference>
<proteinExistence type="predicted"/>
<comment type="caution">
    <text evidence="3">The sequence shown here is derived from an EMBL/GenBank/DDBJ whole genome shotgun (WGS) entry which is preliminary data.</text>
</comment>
<dbReference type="Pfam" id="PF01609">
    <property type="entry name" value="DDE_Tnp_1"/>
    <property type="match status" value="1"/>
</dbReference>
<evidence type="ECO:0000259" key="2">
    <source>
        <dbReference type="Pfam" id="PF05598"/>
    </source>
</evidence>
<name>A0A4R3KMA9_9FIRM</name>
<dbReference type="RefSeq" id="WP_132029759.1">
    <property type="nucleotide sequence ID" value="NZ_CP068564.1"/>
</dbReference>
<reference evidence="3 4" key="1">
    <citation type="submission" date="2019-03" db="EMBL/GenBank/DDBJ databases">
        <title>Genomic Encyclopedia of Type Strains, Phase IV (KMG-IV): sequencing the most valuable type-strain genomes for metagenomic binning, comparative biology and taxonomic classification.</title>
        <authorList>
            <person name="Goeker M."/>
        </authorList>
    </citation>
    <scope>NUCLEOTIDE SEQUENCE [LARGE SCALE GENOMIC DNA]</scope>
    <source>
        <strain evidence="3 4">DSM 26752</strain>
    </source>
</reference>
<dbReference type="InterPro" id="IPR008490">
    <property type="entry name" value="Transposase_InsH_N"/>
</dbReference>
<dbReference type="GO" id="GO:0003677">
    <property type="term" value="F:DNA binding"/>
    <property type="evidence" value="ECO:0007669"/>
    <property type="project" value="InterPro"/>
</dbReference>
<gene>
    <name evidence="3" type="ORF">EDD65_1291</name>
</gene>
<dbReference type="AlphaFoldDB" id="A0A4R3KMA9"/>
<sequence length="405" mass="46464">MYIRQTSLFSFKEIIKFQQQSRLELILANIDVSKLANELRKPSNSKGPKGYEPEVFIYSLIAMQVEKIDTIKDLVVKLKENPVLRYCCGFDVLGKVPSESTFSRFLEKLSNSESLEQIFHDLVIKAKELDIIDGEHISIDSTKLDSFEAAKPKKNIVHDGTNPNWGMKKDTNGNNIRWFGWKLHILCDSKSELPLDLLISPASNYDGTMALPLIKQFFENYKDTFKPKYYAMDSAYDLDYVYKTIINEYQGIPIIAYNPRGSYAPPEGLDEAFNPICSGGYKLVYWGKDGNYLKFRCPHALGRCDCPHGMNWCSSSNYGYTLKVNYKENPRYYGYPLRYTDVWKKQYDKRTSVERCFSRLKCYLNLDNVRSKGIKKVKVHAILNCIALISGTIAINTMKSLSKAA</sequence>
<dbReference type="PANTHER" id="PTHR35604">
    <property type="entry name" value="TRANSPOSASE INSH FOR INSERTION SEQUENCE ELEMENT IS5A-RELATED"/>
    <property type="match status" value="1"/>
</dbReference>
<dbReference type="OrthoDB" id="5751230at2"/>
<evidence type="ECO:0000259" key="1">
    <source>
        <dbReference type="Pfam" id="PF01609"/>
    </source>
</evidence>
<feature type="domain" description="Transposase IS4-like" evidence="1">
    <location>
        <begin position="135"/>
        <end position="388"/>
    </location>
</feature>
<keyword evidence="4" id="KW-1185">Reference proteome</keyword>
<organism evidence="3 4">
    <name type="scientific">Keratinibaculum paraultunense</name>
    <dbReference type="NCBI Taxonomy" id="1278232"/>
    <lineage>
        <taxon>Bacteria</taxon>
        <taxon>Bacillati</taxon>
        <taxon>Bacillota</taxon>
        <taxon>Tissierellia</taxon>
        <taxon>Tissierellales</taxon>
        <taxon>Tepidimicrobiaceae</taxon>
        <taxon>Keratinibaculum</taxon>
    </lineage>
</organism>
<dbReference type="Pfam" id="PF05598">
    <property type="entry name" value="DUF772"/>
    <property type="match status" value="1"/>
</dbReference>
<dbReference type="EMBL" id="SMAE01000029">
    <property type="protein sequence ID" value="TCS85095.1"/>
    <property type="molecule type" value="Genomic_DNA"/>
</dbReference>
<accession>A0A4R3KMA9</accession>
<dbReference type="GO" id="GO:0006313">
    <property type="term" value="P:DNA transposition"/>
    <property type="evidence" value="ECO:0007669"/>
    <property type="project" value="InterPro"/>
</dbReference>
<feature type="domain" description="Transposase InsH N-terminal" evidence="2">
    <location>
        <begin position="17"/>
        <end position="107"/>
    </location>
</feature>
<dbReference type="PANTHER" id="PTHR35604:SF2">
    <property type="entry name" value="TRANSPOSASE INSH FOR INSERTION SEQUENCE ELEMENT IS5A-RELATED"/>
    <property type="match status" value="1"/>
</dbReference>